<dbReference type="EMBL" id="FWDO01000004">
    <property type="protein sequence ID" value="SLM17528.1"/>
    <property type="molecule type" value="Genomic_DNA"/>
</dbReference>
<dbReference type="InterPro" id="IPR011249">
    <property type="entry name" value="Metalloenz_LuxS/M16"/>
</dbReference>
<dbReference type="InterPro" id="IPR007863">
    <property type="entry name" value="Peptidase_M16_C"/>
</dbReference>
<dbReference type="InterPro" id="IPR050361">
    <property type="entry name" value="MPP/UQCRC_Complex"/>
</dbReference>
<feature type="transmembrane region" description="Helical" evidence="2">
    <location>
        <begin position="44"/>
        <end position="63"/>
    </location>
</feature>
<keyword evidence="2" id="KW-1133">Transmembrane helix</keyword>
<dbReference type="PANTHER" id="PTHR11851">
    <property type="entry name" value="METALLOPROTEASE"/>
    <property type="match status" value="1"/>
</dbReference>
<accession>A0A3P3XMN9</accession>
<dbReference type="PANTHER" id="PTHR11851:SF49">
    <property type="entry name" value="MITOCHONDRIAL-PROCESSING PEPTIDASE SUBUNIT ALPHA"/>
    <property type="match status" value="1"/>
</dbReference>
<dbReference type="Gene3D" id="3.30.830.10">
    <property type="entry name" value="Metalloenzyme, LuxS/M16 peptidase-like"/>
    <property type="match status" value="2"/>
</dbReference>
<dbReference type="SUPFAM" id="SSF63411">
    <property type="entry name" value="LuxS/MPP-like metallohydrolase"/>
    <property type="match status" value="2"/>
</dbReference>
<gene>
    <name evidence="4" type="ORF">SPIRO4BDMA_40097</name>
</gene>
<name>A0A3P3XMN9_9SPIR</name>
<protein>
    <recommendedName>
        <fullName evidence="3">Peptidase M16 C-terminal domain-containing protein</fullName>
    </recommendedName>
</protein>
<feature type="domain" description="Peptidase M16 C-terminal" evidence="3">
    <location>
        <begin position="237"/>
        <end position="356"/>
    </location>
</feature>
<organism evidence="4">
    <name type="scientific">uncultured spirochete</name>
    <dbReference type="NCBI Taxonomy" id="156406"/>
    <lineage>
        <taxon>Bacteria</taxon>
        <taxon>Pseudomonadati</taxon>
        <taxon>Spirochaetota</taxon>
        <taxon>Spirochaetia</taxon>
        <taxon>Spirochaetales</taxon>
        <taxon>environmental samples</taxon>
    </lineage>
</organism>
<evidence type="ECO:0000256" key="1">
    <source>
        <dbReference type="ARBA" id="ARBA00007261"/>
    </source>
</evidence>
<dbReference type="GO" id="GO:0046872">
    <property type="term" value="F:metal ion binding"/>
    <property type="evidence" value="ECO:0007669"/>
    <property type="project" value="InterPro"/>
</dbReference>
<evidence type="ECO:0000313" key="4">
    <source>
        <dbReference type="EMBL" id="SLM17528.1"/>
    </source>
</evidence>
<comment type="similarity">
    <text evidence="1">Belongs to the peptidase M16 family.</text>
</comment>
<dbReference type="AlphaFoldDB" id="A0A3P3XMN9"/>
<keyword evidence="2" id="KW-0472">Membrane</keyword>
<dbReference type="Pfam" id="PF05193">
    <property type="entry name" value="Peptidase_M16_C"/>
    <property type="match status" value="1"/>
</dbReference>
<evidence type="ECO:0000259" key="3">
    <source>
        <dbReference type="Pfam" id="PF05193"/>
    </source>
</evidence>
<proteinExistence type="inferred from homology"/>
<reference evidence="4" key="1">
    <citation type="submission" date="2017-02" db="EMBL/GenBank/DDBJ databases">
        <authorList>
            <person name="Regsiter A."/>
            <person name="William W."/>
        </authorList>
    </citation>
    <scope>NUCLEOTIDE SEQUENCE</scope>
    <source>
        <strain evidence="4">BdmA 4</strain>
    </source>
</reference>
<keyword evidence="2" id="KW-0812">Transmembrane</keyword>
<evidence type="ECO:0000256" key="2">
    <source>
        <dbReference type="SAM" id="Phobius"/>
    </source>
</evidence>
<sequence length="525" mass="58559">MSDCWGFLQNKTNRTTNPSQATTLHPKIDNVCFAFYYERVKHKYACLLIITLLVSFAAMPPAFAEPEIKTLANGLTVFLNPIEGEENVAVVLAFHAGADAQTAPVAGLFKFLEYALFNGPATKPGISEPALAIDVLEPNSIEGGSSIDRFEFGFSSKKENLVPALDTLLYLFSQERREFIFAQTDGIEYARQATRALIQNELSDSDMLSNMAITKKLFAKEPYRLDTLGADYVIEKVDASQLKSFASLWLVPNNACIAIAGGFDKEQVLALVDQRFGQLSKARNPWPAGLATFPKPGVSRPVFLVFPDSGIPTGQMEIEIRYRGPDPKDTHAYTSALMLQELANAPSSRFQTAVRKGMPKDSDPENLRIVYTPTRNSSWLAIESMLSVPAGKRPADLVFTFKELVRSTELYMIKANASYFPAAEYQKARESLLEKKMATQGDPLQSAARMVTLWSWGIPSFLFQESDAIMKSGQKDISQFVDTYVQKNLEVVMVRIDPNLYEANKKNFSSYGFETISNQNALWWR</sequence>